<dbReference type="WBParaSite" id="TREG1_74400.1">
    <property type="protein sequence ID" value="TREG1_74400.1"/>
    <property type="gene ID" value="TREG1_74400"/>
</dbReference>
<comment type="subcellular location">
    <subcellularLocation>
        <location evidence="1">Nucleus</location>
    </subcellularLocation>
</comment>
<keyword evidence="9" id="KW-1185">Reference proteome</keyword>
<proteinExistence type="inferred from homology"/>
<reference evidence="10" key="2">
    <citation type="submission" date="2023-11" db="UniProtKB">
        <authorList>
            <consortium name="WormBaseParasite"/>
        </authorList>
    </citation>
    <scope>IDENTIFICATION</scope>
</reference>
<feature type="region of interest" description="Disordered" evidence="8">
    <location>
        <begin position="357"/>
        <end position="378"/>
    </location>
</feature>
<keyword evidence="4" id="KW-0747">Spliceosome</keyword>
<evidence type="ECO:0000313" key="9">
    <source>
        <dbReference type="Proteomes" id="UP000050795"/>
    </source>
</evidence>
<dbReference type="GO" id="GO:0005684">
    <property type="term" value="C:U2-type spliceosomal complex"/>
    <property type="evidence" value="ECO:0007669"/>
    <property type="project" value="TreeGrafter"/>
</dbReference>
<feature type="compositionally biased region" description="Polar residues" evidence="8">
    <location>
        <begin position="231"/>
        <end position="242"/>
    </location>
</feature>
<evidence type="ECO:0000313" key="10">
    <source>
        <dbReference type="WBParaSite" id="TREG1_74400.1"/>
    </source>
</evidence>
<organism evidence="9 10">
    <name type="scientific">Trichobilharzia regenti</name>
    <name type="common">Nasal bird schistosome</name>
    <dbReference type="NCBI Taxonomy" id="157069"/>
    <lineage>
        <taxon>Eukaryota</taxon>
        <taxon>Metazoa</taxon>
        <taxon>Spiralia</taxon>
        <taxon>Lophotrochozoa</taxon>
        <taxon>Platyhelminthes</taxon>
        <taxon>Trematoda</taxon>
        <taxon>Digenea</taxon>
        <taxon>Strigeidida</taxon>
        <taxon>Schistosomatoidea</taxon>
        <taxon>Schistosomatidae</taxon>
        <taxon>Trichobilharzia</taxon>
    </lineage>
</organism>
<feature type="compositionally biased region" description="Low complexity" evidence="8">
    <location>
        <begin position="273"/>
        <end position="287"/>
    </location>
</feature>
<dbReference type="Pfam" id="PF12542">
    <property type="entry name" value="CWC25"/>
    <property type="match status" value="1"/>
</dbReference>
<feature type="compositionally biased region" description="Basic residues" evidence="8">
    <location>
        <begin position="122"/>
        <end position="140"/>
    </location>
</feature>
<feature type="region of interest" description="Disordered" evidence="8">
    <location>
        <begin position="109"/>
        <end position="326"/>
    </location>
</feature>
<evidence type="ECO:0000256" key="1">
    <source>
        <dbReference type="ARBA" id="ARBA00004123"/>
    </source>
</evidence>
<dbReference type="Proteomes" id="UP000050795">
    <property type="component" value="Unassembled WGS sequence"/>
</dbReference>
<evidence type="ECO:0000256" key="6">
    <source>
        <dbReference type="ARBA" id="ARBA00023187"/>
    </source>
</evidence>
<feature type="compositionally biased region" description="Basic and acidic residues" evidence="8">
    <location>
        <begin position="109"/>
        <end position="121"/>
    </location>
</feature>
<evidence type="ECO:0000256" key="8">
    <source>
        <dbReference type="SAM" id="MobiDB-lite"/>
    </source>
</evidence>
<keyword evidence="5" id="KW-0175">Coiled coil</keyword>
<dbReference type="GO" id="GO:0000398">
    <property type="term" value="P:mRNA splicing, via spliceosome"/>
    <property type="evidence" value="ECO:0007669"/>
    <property type="project" value="TreeGrafter"/>
</dbReference>
<evidence type="ECO:0000256" key="4">
    <source>
        <dbReference type="ARBA" id="ARBA00022728"/>
    </source>
</evidence>
<dbReference type="InterPro" id="IPR051376">
    <property type="entry name" value="CWC25_splicing_factor"/>
</dbReference>
<evidence type="ECO:0000256" key="5">
    <source>
        <dbReference type="ARBA" id="ARBA00023054"/>
    </source>
</evidence>
<evidence type="ECO:0000256" key="3">
    <source>
        <dbReference type="ARBA" id="ARBA00022664"/>
    </source>
</evidence>
<protein>
    <submittedName>
        <fullName evidence="10">Cir_N domain-containing protein</fullName>
    </submittedName>
</protein>
<reference evidence="9" key="1">
    <citation type="submission" date="2022-06" db="EMBL/GenBank/DDBJ databases">
        <authorList>
            <person name="Berger JAMES D."/>
            <person name="Berger JAMES D."/>
        </authorList>
    </citation>
    <scope>NUCLEOTIDE SEQUENCE [LARGE SCALE GENOMIC DNA]</scope>
</reference>
<feature type="compositionally biased region" description="Basic and acidic residues" evidence="8">
    <location>
        <begin position="289"/>
        <end position="314"/>
    </location>
</feature>
<name>A0AA85KCU8_TRIRE</name>
<keyword evidence="6" id="KW-0508">mRNA splicing</keyword>
<evidence type="ECO:0000256" key="7">
    <source>
        <dbReference type="ARBA" id="ARBA00023242"/>
    </source>
</evidence>
<dbReference type="AlphaFoldDB" id="A0AA85KCU8"/>
<evidence type="ECO:0000256" key="2">
    <source>
        <dbReference type="ARBA" id="ARBA00006695"/>
    </source>
</evidence>
<feature type="compositionally biased region" description="Basic and acidic residues" evidence="8">
    <location>
        <begin position="367"/>
        <end position="378"/>
    </location>
</feature>
<feature type="compositionally biased region" description="Basic and acidic residues" evidence="8">
    <location>
        <begin position="243"/>
        <end position="255"/>
    </location>
</feature>
<sequence>MNLKDLAPDERMKIATLLAEKNSAKDNSWMYEKPKENPEVFLLGKQVKSLDEIQEISKDYEESPAQRLARFDMEAKFREDPLTIMKQREAEKRMELLHNTAKVKKLRRLLTEQKLRQEKQKGIRKHSKHKKRKHKKRSRTSSKSDNESRSRSKSSSSSDDELLNKFIKIIRQSDKLENEQTSGSLKSVGDGQPACQTPPSPQSPPSSKQSSSSHGNRSHHQHPNPSRRDQTSYSSRQHTYSSKRYDRNEESDISRSKLHNNNNSDKKPDHFKSSSSTSAGATTSSRSKLSKEEIEAKRLQMMLDAKEHEKERIHRATKHYEKKKVEEENEMVAKFSHGPSFIGHLKNRHVDLTTVEESVHRKASSRQRGDLHDNFLKR</sequence>
<dbReference type="PANTHER" id="PTHR16196:SF0">
    <property type="entry name" value="PRE-MRNA-SPLICING FACTOR CWC25 HOMOLOG"/>
    <property type="match status" value="1"/>
</dbReference>
<keyword evidence="7" id="KW-0539">Nucleus</keyword>
<dbReference type="InterPro" id="IPR022209">
    <property type="entry name" value="CWC25"/>
</dbReference>
<dbReference type="PANTHER" id="PTHR16196">
    <property type="entry name" value="CELL CYCLE CONTROL PROTEIN CWF25"/>
    <property type="match status" value="1"/>
</dbReference>
<comment type="similarity">
    <text evidence="2">Belongs to the CWC25 family.</text>
</comment>
<accession>A0AA85KCU8</accession>
<keyword evidence="3" id="KW-0507">mRNA processing</keyword>